<evidence type="ECO:0000259" key="9">
    <source>
        <dbReference type="PROSITE" id="PS50928"/>
    </source>
</evidence>
<comment type="caution">
    <text evidence="10">The sequence shown here is derived from an EMBL/GenBank/DDBJ whole genome shotgun (WGS) entry which is preliminary data.</text>
</comment>
<keyword evidence="4" id="KW-1003">Cell membrane</keyword>
<feature type="transmembrane region" description="Helical" evidence="8">
    <location>
        <begin position="64"/>
        <end position="89"/>
    </location>
</feature>
<organism evidence="10 11">
    <name type="scientific">Xanthomonas arboricola pv. guizotiae</name>
    <dbReference type="NCBI Taxonomy" id="487867"/>
    <lineage>
        <taxon>Bacteria</taxon>
        <taxon>Pseudomonadati</taxon>
        <taxon>Pseudomonadota</taxon>
        <taxon>Gammaproteobacteria</taxon>
        <taxon>Lysobacterales</taxon>
        <taxon>Lysobacteraceae</taxon>
        <taxon>Xanthomonas</taxon>
    </lineage>
</organism>
<gene>
    <name evidence="10" type="ORF">XarbCFBP7409_09330</name>
</gene>
<keyword evidence="7 8" id="KW-0472">Membrane</keyword>
<proteinExistence type="inferred from homology"/>
<dbReference type="PANTHER" id="PTHR43848:SF2">
    <property type="entry name" value="PUTRESCINE TRANSPORT SYSTEM PERMEASE PROTEIN POTI"/>
    <property type="match status" value="1"/>
</dbReference>
<reference evidence="10 11" key="1">
    <citation type="submission" date="2016-08" db="EMBL/GenBank/DDBJ databases">
        <title>Evolution of the type three secretion system and type three effector repertoires in Xanthomonas.</title>
        <authorList>
            <person name="Merda D."/>
            <person name="Briand M."/>
            <person name="Bosis E."/>
            <person name="Rousseau C."/>
            <person name="Portier P."/>
            <person name="Jacques M.-A."/>
            <person name="Fischer-Le Saux M."/>
        </authorList>
    </citation>
    <scope>NUCLEOTIDE SEQUENCE [LARGE SCALE GENOMIC DNA]</scope>
    <source>
        <strain evidence="10 11">CFBP 7409</strain>
    </source>
</reference>
<keyword evidence="6 8" id="KW-1133">Transmembrane helix</keyword>
<dbReference type="AlphaFoldDB" id="A0A2S7A3F3"/>
<comment type="similarity">
    <text evidence="2">Belongs to the binding-protein-dependent transport system permease family. CysTW subfamily.</text>
</comment>
<dbReference type="EMBL" id="MDSL01000015">
    <property type="protein sequence ID" value="PPU00649.1"/>
    <property type="molecule type" value="Genomic_DNA"/>
</dbReference>
<dbReference type="InterPro" id="IPR051789">
    <property type="entry name" value="Bact_Polyamine_Transport"/>
</dbReference>
<feature type="transmembrane region" description="Helical" evidence="8">
    <location>
        <begin position="140"/>
        <end position="162"/>
    </location>
</feature>
<accession>A0A2S7A3F3</accession>
<evidence type="ECO:0000256" key="7">
    <source>
        <dbReference type="ARBA" id="ARBA00023136"/>
    </source>
</evidence>
<feature type="domain" description="ABC transmembrane type-1" evidence="9">
    <location>
        <begin position="65"/>
        <end position="259"/>
    </location>
</feature>
<evidence type="ECO:0000256" key="4">
    <source>
        <dbReference type="ARBA" id="ARBA00022475"/>
    </source>
</evidence>
<evidence type="ECO:0000256" key="3">
    <source>
        <dbReference type="ARBA" id="ARBA00022448"/>
    </source>
</evidence>
<feature type="transmembrane region" description="Helical" evidence="8">
    <location>
        <begin position="101"/>
        <end position="134"/>
    </location>
</feature>
<feature type="transmembrane region" description="Helical" evidence="8">
    <location>
        <begin position="183"/>
        <end position="203"/>
    </location>
</feature>
<dbReference type="SUPFAM" id="SSF161098">
    <property type="entry name" value="MetI-like"/>
    <property type="match status" value="1"/>
</dbReference>
<keyword evidence="5 8" id="KW-0812">Transmembrane</keyword>
<keyword evidence="3 8" id="KW-0813">Transport</keyword>
<dbReference type="GO" id="GO:0055085">
    <property type="term" value="P:transmembrane transport"/>
    <property type="evidence" value="ECO:0007669"/>
    <property type="project" value="InterPro"/>
</dbReference>
<evidence type="ECO:0000256" key="5">
    <source>
        <dbReference type="ARBA" id="ARBA00022692"/>
    </source>
</evidence>
<dbReference type="CDD" id="cd06261">
    <property type="entry name" value="TM_PBP2"/>
    <property type="match status" value="1"/>
</dbReference>
<dbReference type="InterPro" id="IPR000515">
    <property type="entry name" value="MetI-like"/>
</dbReference>
<feature type="transmembrane region" description="Helical" evidence="8">
    <location>
        <begin position="241"/>
        <end position="263"/>
    </location>
</feature>
<evidence type="ECO:0000256" key="8">
    <source>
        <dbReference type="RuleBase" id="RU363032"/>
    </source>
</evidence>
<dbReference type="PANTHER" id="PTHR43848">
    <property type="entry name" value="PUTRESCINE TRANSPORT SYSTEM PERMEASE PROTEIN POTI"/>
    <property type="match status" value="1"/>
</dbReference>
<sequence>MMRASRGGRVLGGSVLALGFGFLYLPILLLMVYSFNASRLAMVWGGFSTRWYGELLRDRQLLEAAWVSLQVAFWTACASTVLGTMAALAMVRMRRFPGKTLFGALITAPLVMPEVIIGLSILLLLVSMGGVLGIAPRGAVAIWAAHVTFTVSFVTVVISSRLQELDRSLEEAAMDLGATPLKVFLLITLPIIAPALVSGWLLAFTLSLDDVVIASFLAGPSSTTLPIKVFASVRLGISPKINALATLMVLAVSIAAVIGWWLLARSEKRRQRDAQLALQAAS</sequence>
<dbReference type="RefSeq" id="WP_104562793.1">
    <property type="nucleotide sequence ID" value="NZ_MDSK01000013.1"/>
</dbReference>
<feature type="transmembrane region" description="Helical" evidence="8">
    <location>
        <begin position="12"/>
        <end position="35"/>
    </location>
</feature>
<evidence type="ECO:0000313" key="11">
    <source>
        <dbReference type="Proteomes" id="UP000238049"/>
    </source>
</evidence>
<evidence type="ECO:0000256" key="6">
    <source>
        <dbReference type="ARBA" id="ARBA00022989"/>
    </source>
</evidence>
<name>A0A2S7A3F3_9XANT</name>
<evidence type="ECO:0000256" key="1">
    <source>
        <dbReference type="ARBA" id="ARBA00004651"/>
    </source>
</evidence>
<dbReference type="GO" id="GO:0005886">
    <property type="term" value="C:plasma membrane"/>
    <property type="evidence" value="ECO:0007669"/>
    <property type="project" value="UniProtKB-SubCell"/>
</dbReference>
<dbReference type="Pfam" id="PF00528">
    <property type="entry name" value="BPD_transp_1"/>
    <property type="match status" value="1"/>
</dbReference>
<dbReference type="InterPro" id="IPR035906">
    <property type="entry name" value="MetI-like_sf"/>
</dbReference>
<evidence type="ECO:0000313" key="10">
    <source>
        <dbReference type="EMBL" id="PPU00649.1"/>
    </source>
</evidence>
<protein>
    <submittedName>
        <fullName evidence="10">Putrescine ABC transporter permease PotI</fullName>
    </submittedName>
</protein>
<dbReference type="PROSITE" id="PS50928">
    <property type="entry name" value="ABC_TM1"/>
    <property type="match status" value="1"/>
</dbReference>
<dbReference type="Proteomes" id="UP000238049">
    <property type="component" value="Unassembled WGS sequence"/>
</dbReference>
<evidence type="ECO:0000256" key="2">
    <source>
        <dbReference type="ARBA" id="ARBA00007069"/>
    </source>
</evidence>
<dbReference type="Gene3D" id="1.10.3720.10">
    <property type="entry name" value="MetI-like"/>
    <property type="match status" value="1"/>
</dbReference>
<comment type="subcellular location">
    <subcellularLocation>
        <location evidence="1 8">Cell membrane</location>
        <topology evidence="1 8">Multi-pass membrane protein</topology>
    </subcellularLocation>
</comment>